<evidence type="ECO:0000256" key="5">
    <source>
        <dbReference type="ARBA" id="ARBA00023150"/>
    </source>
</evidence>
<dbReference type="EMBL" id="WMIB01000001">
    <property type="protein sequence ID" value="MTH51935.1"/>
    <property type="molecule type" value="Genomic_DNA"/>
</dbReference>
<dbReference type="InterPro" id="IPR001453">
    <property type="entry name" value="MoaB/Mog_dom"/>
</dbReference>
<keyword evidence="5 6" id="KW-0501">Molybdenum cofactor biosynthesis</keyword>
<dbReference type="NCBIfam" id="TIGR00177">
    <property type="entry name" value="molyb_syn"/>
    <property type="match status" value="1"/>
</dbReference>
<accession>A0A7X2S1J2</accession>
<evidence type="ECO:0000256" key="6">
    <source>
        <dbReference type="PIRNR" id="PIRNR006443"/>
    </source>
</evidence>
<reference evidence="8 9" key="1">
    <citation type="journal article" date="2017" name="Int. J. Syst. Evol. Microbiol.">
        <title>Bacillus mangrovi sp. nov., isolated from a sediment sample from a mangrove forest.</title>
        <authorList>
            <person name="Gupta V."/>
            <person name="Singh P.K."/>
            <person name="Korpole S."/>
            <person name="Tanuku N.R.S."/>
            <person name="Pinnaka A.K."/>
        </authorList>
    </citation>
    <scope>NUCLEOTIDE SEQUENCE [LARGE SCALE GENOMIC DNA]</scope>
    <source>
        <strain evidence="8 9">KCTC 33872</strain>
    </source>
</reference>
<dbReference type="InterPro" id="IPR012245">
    <property type="entry name" value="MoaB"/>
</dbReference>
<keyword evidence="9" id="KW-1185">Reference proteome</keyword>
<proteinExistence type="inferred from homology"/>
<organism evidence="8 9">
    <name type="scientific">Metabacillus mangrovi</name>
    <dbReference type="NCBI Taxonomy" id="1491830"/>
    <lineage>
        <taxon>Bacteria</taxon>
        <taxon>Bacillati</taxon>
        <taxon>Bacillota</taxon>
        <taxon>Bacilli</taxon>
        <taxon>Bacillales</taxon>
        <taxon>Bacillaceae</taxon>
        <taxon>Metabacillus</taxon>
    </lineage>
</organism>
<evidence type="ECO:0000256" key="4">
    <source>
        <dbReference type="ARBA" id="ARBA00015262"/>
    </source>
</evidence>
<evidence type="ECO:0000256" key="2">
    <source>
        <dbReference type="ARBA" id="ARBA00005046"/>
    </source>
</evidence>
<evidence type="ECO:0000313" key="8">
    <source>
        <dbReference type="EMBL" id="MTH51935.1"/>
    </source>
</evidence>
<comment type="function">
    <text evidence="1 6">May be involved in the biosynthesis of molybdopterin.</text>
</comment>
<dbReference type="Gene3D" id="3.40.980.10">
    <property type="entry name" value="MoaB/Mog-like domain"/>
    <property type="match status" value="1"/>
</dbReference>
<dbReference type="CDD" id="cd00886">
    <property type="entry name" value="MogA_MoaB"/>
    <property type="match status" value="1"/>
</dbReference>
<sequence>MHTHNQNLSVAAAVLTVSDTRTKENDKSGALIRELLSNEGHTAADYAIVKDETAEIVNKVLSWSRTDGIQAVIITGGTGFSPRDVTHEALVKIFDKEMTGFGELFRRLSYDEIGVKAMFSRAAAGSINGRPVYAMPGSSNAVMLGMKKLVLPSIQHFTEELNRI</sequence>
<dbReference type="PANTHER" id="PTHR43232">
    <property type="entry name" value="MOLYBDENUM COFACTOR BIOSYNTHESIS PROTEIN B"/>
    <property type="match status" value="1"/>
</dbReference>
<dbReference type="SUPFAM" id="SSF53218">
    <property type="entry name" value="Molybdenum cofactor biosynthesis proteins"/>
    <property type="match status" value="1"/>
</dbReference>
<name>A0A7X2S1J2_9BACI</name>
<protein>
    <recommendedName>
        <fullName evidence="4 6">Molybdenum cofactor biosynthesis protein B</fullName>
    </recommendedName>
</protein>
<dbReference type="PANTHER" id="PTHR43232:SF2">
    <property type="entry name" value="MOLYBDENUM COFACTOR BIOSYNTHESIS PROTEIN B"/>
    <property type="match status" value="1"/>
</dbReference>
<dbReference type="GO" id="GO:0005829">
    <property type="term" value="C:cytosol"/>
    <property type="evidence" value="ECO:0007669"/>
    <property type="project" value="TreeGrafter"/>
</dbReference>
<dbReference type="FunFam" id="3.40.980.10:FF:000006">
    <property type="entry name" value="Molybdenum cofactor biosynthesis protein B"/>
    <property type="match status" value="1"/>
</dbReference>
<dbReference type="UniPathway" id="UPA00344"/>
<evidence type="ECO:0000259" key="7">
    <source>
        <dbReference type="SMART" id="SM00852"/>
    </source>
</evidence>
<dbReference type="InterPro" id="IPR036425">
    <property type="entry name" value="MoaB/Mog-like_dom_sf"/>
</dbReference>
<evidence type="ECO:0000313" key="9">
    <source>
        <dbReference type="Proteomes" id="UP000434639"/>
    </source>
</evidence>
<evidence type="ECO:0000256" key="1">
    <source>
        <dbReference type="ARBA" id="ARBA00003487"/>
    </source>
</evidence>
<dbReference type="Pfam" id="PF00994">
    <property type="entry name" value="MoCF_biosynth"/>
    <property type="match status" value="1"/>
</dbReference>
<comment type="caution">
    <text evidence="8">The sequence shown here is derived from an EMBL/GenBank/DDBJ whole genome shotgun (WGS) entry which is preliminary data.</text>
</comment>
<comment type="similarity">
    <text evidence="3 6">Belongs to the MoaB/Mog family.</text>
</comment>
<dbReference type="PROSITE" id="PS01078">
    <property type="entry name" value="MOCF_BIOSYNTHESIS_1"/>
    <property type="match status" value="1"/>
</dbReference>
<dbReference type="GO" id="GO:0006777">
    <property type="term" value="P:Mo-molybdopterin cofactor biosynthetic process"/>
    <property type="evidence" value="ECO:0007669"/>
    <property type="project" value="UniProtKB-UniRule"/>
</dbReference>
<feature type="domain" description="MoaB/Mog" evidence="7">
    <location>
        <begin position="13"/>
        <end position="156"/>
    </location>
</feature>
<gene>
    <name evidence="8" type="ORF">GKZ89_00840</name>
</gene>
<dbReference type="RefSeq" id="WP_162356432.1">
    <property type="nucleotide sequence ID" value="NZ_WMIB01000001.1"/>
</dbReference>
<dbReference type="SMART" id="SM00852">
    <property type="entry name" value="MoCF_biosynth"/>
    <property type="match status" value="1"/>
</dbReference>
<dbReference type="AlphaFoldDB" id="A0A7X2S1J2"/>
<dbReference type="InterPro" id="IPR008284">
    <property type="entry name" value="MoCF_biosynth_CS"/>
</dbReference>
<evidence type="ECO:0000256" key="3">
    <source>
        <dbReference type="ARBA" id="ARBA00006112"/>
    </source>
</evidence>
<comment type="pathway">
    <text evidence="2 6">Cofactor biosynthesis; molybdopterin biosynthesis.</text>
</comment>
<dbReference type="PIRSF" id="PIRSF006443">
    <property type="entry name" value="MoaB"/>
    <property type="match status" value="1"/>
</dbReference>
<dbReference type="Proteomes" id="UP000434639">
    <property type="component" value="Unassembled WGS sequence"/>
</dbReference>